<evidence type="ECO:0000313" key="12">
    <source>
        <dbReference type="Proteomes" id="UP001108029"/>
    </source>
</evidence>
<dbReference type="Gene3D" id="1.20.1250.20">
    <property type="entry name" value="MFS general substrate transporter like domains"/>
    <property type="match status" value="1"/>
</dbReference>
<dbReference type="SUPFAM" id="SSF103473">
    <property type="entry name" value="MFS general substrate transporter"/>
    <property type="match status" value="1"/>
</dbReference>
<feature type="domain" description="Major facilitator superfamily (MFS) profile" evidence="10">
    <location>
        <begin position="22"/>
        <end position="502"/>
    </location>
</feature>
<organism evidence="11 12">
    <name type="scientific">Streptomyces guryensis</name>
    <dbReference type="NCBI Taxonomy" id="2886947"/>
    <lineage>
        <taxon>Bacteria</taxon>
        <taxon>Bacillati</taxon>
        <taxon>Actinomycetota</taxon>
        <taxon>Actinomycetes</taxon>
        <taxon>Kitasatosporales</taxon>
        <taxon>Streptomycetaceae</taxon>
        <taxon>Streptomyces</taxon>
    </lineage>
</organism>
<dbReference type="Proteomes" id="UP001108029">
    <property type="component" value="Unassembled WGS sequence"/>
</dbReference>
<sequence length="530" mass="55075">MSAPTAQATGGLHPSGTRTTPAMVGCMLAAFLGILDTQIVATALPRIVGDLHGIDLFAWVTIAYVIASSVTTPIYGKLGDLFGRKVTFLSAMTLFMVGSALSGASGSMEALISFRVVQGMGAGGIFVSVLSIIGELFTPREGARFYGMFGMIFAGASLAGPAIGGLLTDVLSWHWVFLVNLPLGAIVFFLLTKYLHLPRQVRQSRLDYAGIVTLSGAIISFTLLTSWAGVQYAWTSARIIGLGLTAVVCLALFIVAESRAAEPIVPLRLFKDSTFTLSLLGTIVCGVVFVGSVNFLALYVQVVTGASPTTSGFVLLPMMLGLVLSSVGSSKVIRKTGKYKIFPVLSMALGIVGALLLSTMDASTPRIVSVLFMVVFGFASGLSAQVFTQAAQNTAPPQDLGAVSGVATFGRSFGTSIGISLFASIFYGRLTDEITARVPAGALRGVDHEALSSQSVLDSLAAPVRHAVEQAYAAALTPVFVTAVPILVAGLLITLCMKNLTLRSQHHGGGERKSAPATDAAPTGATPEAA</sequence>
<feature type="transmembrane region" description="Helical" evidence="9">
    <location>
        <begin position="88"/>
        <end position="106"/>
    </location>
</feature>
<dbReference type="GO" id="GO:0005886">
    <property type="term" value="C:plasma membrane"/>
    <property type="evidence" value="ECO:0007669"/>
    <property type="project" value="UniProtKB-SubCell"/>
</dbReference>
<evidence type="ECO:0000256" key="6">
    <source>
        <dbReference type="ARBA" id="ARBA00022989"/>
    </source>
</evidence>
<evidence type="ECO:0000256" key="2">
    <source>
        <dbReference type="ARBA" id="ARBA00007520"/>
    </source>
</evidence>
<evidence type="ECO:0000256" key="9">
    <source>
        <dbReference type="SAM" id="Phobius"/>
    </source>
</evidence>
<dbReference type="Pfam" id="PF07690">
    <property type="entry name" value="MFS_1"/>
    <property type="match status" value="1"/>
</dbReference>
<feature type="transmembrane region" description="Helical" evidence="9">
    <location>
        <begin position="236"/>
        <end position="256"/>
    </location>
</feature>
<keyword evidence="4" id="KW-1003">Cell membrane</keyword>
<keyword evidence="7 9" id="KW-0472">Membrane</keyword>
<feature type="transmembrane region" description="Helical" evidence="9">
    <location>
        <begin position="56"/>
        <end position="76"/>
    </location>
</feature>
<feature type="transmembrane region" description="Helical" evidence="9">
    <location>
        <begin position="312"/>
        <end position="329"/>
    </location>
</feature>
<evidence type="ECO:0000313" key="11">
    <source>
        <dbReference type="EMBL" id="MCD9880918.1"/>
    </source>
</evidence>
<feature type="compositionally biased region" description="Low complexity" evidence="8">
    <location>
        <begin position="515"/>
        <end position="530"/>
    </location>
</feature>
<protein>
    <submittedName>
        <fullName evidence="11">MFS transporter</fullName>
    </submittedName>
</protein>
<dbReference type="PANTHER" id="PTHR23501:SF197">
    <property type="entry name" value="COMD"/>
    <property type="match status" value="1"/>
</dbReference>
<dbReference type="InterPro" id="IPR036259">
    <property type="entry name" value="MFS_trans_sf"/>
</dbReference>
<comment type="subcellular location">
    <subcellularLocation>
        <location evidence="1">Cell membrane</location>
        <topology evidence="1">Multi-pass membrane protein</topology>
    </subcellularLocation>
</comment>
<accession>A0A9Q3ZAJ0</accession>
<feature type="transmembrane region" description="Helical" evidence="9">
    <location>
        <begin position="277"/>
        <end position="300"/>
    </location>
</feature>
<dbReference type="InterPro" id="IPR004638">
    <property type="entry name" value="EmrB-like"/>
</dbReference>
<evidence type="ECO:0000256" key="4">
    <source>
        <dbReference type="ARBA" id="ARBA00022475"/>
    </source>
</evidence>
<feature type="transmembrane region" description="Helical" evidence="9">
    <location>
        <begin position="341"/>
        <end position="360"/>
    </location>
</feature>
<feature type="transmembrane region" description="Helical" evidence="9">
    <location>
        <begin position="471"/>
        <end position="495"/>
    </location>
</feature>
<keyword evidence="5 9" id="KW-0812">Transmembrane</keyword>
<comment type="caution">
    <text evidence="11">The sequence shown here is derived from an EMBL/GenBank/DDBJ whole genome shotgun (WGS) entry which is preliminary data.</text>
</comment>
<feature type="transmembrane region" description="Helical" evidence="9">
    <location>
        <begin position="208"/>
        <end position="230"/>
    </location>
</feature>
<evidence type="ECO:0000256" key="5">
    <source>
        <dbReference type="ARBA" id="ARBA00022692"/>
    </source>
</evidence>
<dbReference type="PANTHER" id="PTHR23501">
    <property type="entry name" value="MAJOR FACILITATOR SUPERFAMILY"/>
    <property type="match status" value="1"/>
</dbReference>
<feature type="transmembrane region" description="Helical" evidence="9">
    <location>
        <begin position="112"/>
        <end position="133"/>
    </location>
</feature>
<keyword evidence="12" id="KW-1185">Reference proteome</keyword>
<feature type="region of interest" description="Disordered" evidence="8">
    <location>
        <begin position="506"/>
        <end position="530"/>
    </location>
</feature>
<dbReference type="EMBL" id="JAJSBI010000051">
    <property type="protein sequence ID" value="MCD9880918.1"/>
    <property type="molecule type" value="Genomic_DNA"/>
</dbReference>
<dbReference type="NCBIfam" id="TIGR00711">
    <property type="entry name" value="efflux_EmrB"/>
    <property type="match status" value="1"/>
</dbReference>
<evidence type="ECO:0000256" key="8">
    <source>
        <dbReference type="SAM" id="MobiDB-lite"/>
    </source>
</evidence>
<evidence type="ECO:0000256" key="1">
    <source>
        <dbReference type="ARBA" id="ARBA00004651"/>
    </source>
</evidence>
<feature type="transmembrane region" description="Helical" evidence="9">
    <location>
        <begin position="400"/>
        <end position="427"/>
    </location>
</feature>
<dbReference type="InterPro" id="IPR020846">
    <property type="entry name" value="MFS_dom"/>
</dbReference>
<evidence type="ECO:0000256" key="7">
    <source>
        <dbReference type="ARBA" id="ARBA00023136"/>
    </source>
</evidence>
<keyword evidence="6 9" id="KW-1133">Transmembrane helix</keyword>
<dbReference type="GO" id="GO:0022857">
    <property type="term" value="F:transmembrane transporter activity"/>
    <property type="evidence" value="ECO:0007669"/>
    <property type="project" value="InterPro"/>
</dbReference>
<name>A0A9Q3ZAJ0_9ACTN</name>
<dbReference type="FunFam" id="1.20.1720.10:FF:000004">
    <property type="entry name" value="EmrB/QacA family drug resistance transporter"/>
    <property type="match status" value="1"/>
</dbReference>
<dbReference type="AlphaFoldDB" id="A0A9Q3ZAJ0"/>
<reference evidence="11" key="1">
    <citation type="submission" date="2021-12" db="EMBL/GenBank/DDBJ databases">
        <authorList>
            <person name="Lee J.-H."/>
            <person name="Kim S.-B."/>
        </authorList>
    </citation>
    <scope>NUCLEOTIDE SEQUENCE</scope>
    <source>
        <strain evidence="11">NR30</strain>
    </source>
</reference>
<keyword evidence="3" id="KW-0813">Transport</keyword>
<comment type="similarity">
    <text evidence="2">Belongs to the major facilitator superfamily. TCR/Tet family.</text>
</comment>
<proteinExistence type="inferred from homology"/>
<dbReference type="CDD" id="cd17502">
    <property type="entry name" value="MFS_Azr1_MDR_like"/>
    <property type="match status" value="1"/>
</dbReference>
<feature type="transmembrane region" description="Helical" evidence="9">
    <location>
        <begin position="145"/>
        <end position="167"/>
    </location>
</feature>
<dbReference type="PRINTS" id="PR01036">
    <property type="entry name" value="TCRTETB"/>
</dbReference>
<evidence type="ECO:0000256" key="3">
    <source>
        <dbReference type="ARBA" id="ARBA00022448"/>
    </source>
</evidence>
<feature type="transmembrane region" description="Helical" evidence="9">
    <location>
        <begin position="173"/>
        <end position="196"/>
    </location>
</feature>
<gene>
    <name evidence="11" type="ORF">LJ657_46815</name>
</gene>
<feature type="transmembrane region" description="Helical" evidence="9">
    <location>
        <begin position="22"/>
        <end position="44"/>
    </location>
</feature>
<dbReference type="PROSITE" id="PS50850">
    <property type="entry name" value="MFS"/>
    <property type="match status" value="1"/>
</dbReference>
<dbReference type="Gene3D" id="1.20.1720.10">
    <property type="entry name" value="Multidrug resistance protein D"/>
    <property type="match status" value="1"/>
</dbReference>
<dbReference type="InterPro" id="IPR011701">
    <property type="entry name" value="MFS"/>
</dbReference>
<evidence type="ECO:0000259" key="10">
    <source>
        <dbReference type="PROSITE" id="PS50850"/>
    </source>
</evidence>
<feature type="transmembrane region" description="Helical" evidence="9">
    <location>
        <begin position="366"/>
        <end position="388"/>
    </location>
</feature>
<dbReference type="RefSeq" id="WP_232655838.1">
    <property type="nucleotide sequence ID" value="NZ_JAJSBI010000051.1"/>
</dbReference>